<keyword evidence="6 13" id="KW-0378">Hydrolase</keyword>
<dbReference type="OrthoDB" id="79562at2759"/>
<evidence type="ECO:0000256" key="5">
    <source>
        <dbReference type="ARBA" id="ARBA00022723"/>
    </source>
</evidence>
<dbReference type="FunFam" id="1.25.40.320:FF:000001">
    <property type="entry name" value="Leukotriene A(4) hydrolase"/>
    <property type="match status" value="1"/>
</dbReference>
<dbReference type="SMART" id="SM01263">
    <property type="entry name" value="Leuk-A4-hydro_C"/>
    <property type="match status" value="1"/>
</dbReference>
<accession>A0A0B2VCK6</accession>
<dbReference type="PANTHER" id="PTHR45726:SF6">
    <property type="entry name" value="PEPTIDASE M1 LEUKOTRIENE A4 HYDROLASE_AMINOPEPTIDASE C-TERMINAL DOMAIN-CONTAINING PROTEIN"/>
    <property type="match status" value="1"/>
</dbReference>
<feature type="domain" description="Peptidase M1 leukotriene A4 hydrolase/aminopeptidase C-terminal" evidence="12">
    <location>
        <begin position="465"/>
        <end position="610"/>
    </location>
</feature>
<dbReference type="InterPro" id="IPR015211">
    <property type="entry name" value="Peptidase_M1_C"/>
</dbReference>
<dbReference type="Gene3D" id="3.30.2010.30">
    <property type="match status" value="1"/>
</dbReference>
<dbReference type="InterPro" id="IPR014782">
    <property type="entry name" value="Peptidase_M1_dom"/>
</dbReference>
<dbReference type="GO" id="GO:0006508">
    <property type="term" value="P:proteolysis"/>
    <property type="evidence" value="ECO:0007669"/>
    <property type="project" value="UniProtKB-KW"/>
</dbReference>
<feature type="binding site" evidence="11">
    <location>
        <position position="297"/>
    </location>
    <ligand>
        <name>Zn(2+)</name>
        <dbReference type="ChEBI" id="CHEBI:29105"/>
        <note>catalytic</note>
    </ligand>
</feature>
<sequence>MKRGDPCSCANFYDVEVRHISLKWEVHFSIRTIIGSASLNCRLINDVQHIYLDVKELAISSVSINGTEVKYRVSPNSYTFFGSTLKIYLPKDITKTRSDLTVLIKYSTSREASALQWLRVAQTADKLAPYLFSQCESIHARSLFPCMDTPSVKQTYDAQVRVESDLTCLMSALSVDSPSYDGDYTIFYFRQPMPIPSYLFAIVVGRLVKRDISDRCAVWAEPSLADRAKYEFAKTEEMLCAAEEIAGKYLWGRYDIVCMPPSFPYGGMENPCLTFITPTIIAGDRSLSTVVAHEMAHSWAGNLVTSSTWEHFWLNEGFATFIERKICGRLVSEEYRQFMSFNGWFNNLKLAMYDHLTPKHAFTKLVQQHDNIDPDTTFSVVPYEKGSALLLLLEQKLTDSSTVVFEDYIKDYIRQFSLKSIDSYQWKDHLYAYFDQKRDILDSVDFDKWFDGVGMPPDKPHFDMAMVEACESLYNKWICTNEEHILKLTSYDFDDLIPFQQIEFLSRLWQHDPPLELYKLNKMNELYRLNESSNFEILYRWIRLAIKGRWEPIIQTALSFLSAQGRMKYCRPVYKDLMAWPATRALARENFLRDRTSMHHMTAEMIAKDLHMRHPAMSVRF</sequence>
<dbReference type="AlphaFoldDB" id="A0A0B2VCK6"/>
<feature type="binding site" evidence="10">
    <location>
        <begin position="134"/>
        <end position="136"/>
    </location>
    <ligand>
        <name>a peptide</name>
        <dbReference type="ChEBI" id="CHEBI:60466"/>
    </ligand>
</feature>
<dbReference type="InterPro" id="IPR016024">
    <property type="entry name" value="ARM-type_fold"/>
</dbReference>
<dbReference type="MEROPS" id="M01.A18"/>
<keyword evidence="8" id="KW-0482">Metalloprotease</keyword>
<reference evidence="13 14" key="1">
    <citation type="submission" date="2014-11" db="EMBL/GenBank/DDBJ databases">
        <title>Genetic blueprint of the zoonotic pathogen Toxocara canis.</title>
        <authorList>
            <person name="Zhu X.-Q."/>
            <person name="Korhonen P.K."/>
            <person name="Cai H."/>
            <person name="Young N.D."/>
            <person name="Nejsum P."/>
            <person name="von Samson-Himmelstjerna G."/>
            <person name="Boag P.R."/>
            <person name="Tan P."/>
            <person name="Li Q."/>
            <person name="Min J."/>
            <person name="Yang Y."/>
            <person name="Wang X."/>
            <person name="Fang X."/>
            <person name="Hall R.S."/>
            <person name="Hofmann A."/>
            <person name="Sternberg P.W."/>
            <person name="Jex A.R."/>
            <person name="Gasser R.B."/>
        </authorList>
    </citation>
    <scope>NUCLEOTIDE SEQUENCE [LARGE SCALE GENOMIC DNA]</scope>
    <source>
        <strain evidence="13">PN_DK_2014</strain>
    </source>
</reference>
<feature type="binding site" evidence="11">
    <location>
        <position position="316"/>
    </location>
    <ligand>
        <name>Zn(2+)</name>
        <dbReference type="ChEBI" id="CHEBI:29105"/>
        <note>catalytic</note>
    </ligand>
</feature>
<comment type="caution">
    <text evidence="13">The sequence shown here is derived from an EMBL/GenBank/DDBJ whole genome shotgun (WGS) entry which is preliminary data.</text>
</comment>
<keyword evidence="7 11" id="KW-0862">Zinc</keyword>
<evidence type="ECO:0000313" key="13">
    <source>
        <dbReference type="EMBL" id="KHN78720.1"/>
    </source>
</evidence>
<keyword evidence="3" id="KW-0963">Cytoplasm</keyword>
<evidence type="ECO:0000256" key="2">
    <source>
        <dbReference type="ARBA" id="ARBA00010136"/>
    </source>
</evidence>
<dbReference type="InterPro" id="IPR038502">
    <property type="entry name" value="M1_LTA-4_hydro/amino_C_sf"/>
</dbReference>
<comment type="subcellular location">
    <subcellularLocation>
        <location evidence="1">Cytoplasm</location>
    </subcellularLocation>
</comment>
<dbReference type="PANTHER" id="PTHR45726">
    <property type="entry name" value="LEUKOTRIENE A-4 HYDROLASE"/>
    <property type="match status" value="1"/>
</dbReference>
<evidence type="ECO:0000256" key="6">
    <source>
        <dbReference type="ARBA" id="ARBA00022801"/>
    </source>
</evidence>
<dbReference type="GO" id="GO:0005829">
    <property type="term" value="C:cytosol"/>
    <property type="evidence" value="ECO:0007669"/>
    <property type="project" value="TreeGrafter"/>
</dbReference>
<keyword evidence="5 11" id="KW-0479">Metal-binding</keyword>
<evidence type="ECO:0000256" key="1">
    <source>
        <dbReference type="ARBA" id="ARBA00004496"/>
    </source>
</evidence>
<dbReference type="FunFam" id="2.60.40.1730:FF:000004">
    <property type="entry name" value="Leukotriene A(4) hydrolase"/>
    <property type="match status" value="1"/>
</dbReference>
<dbReference type="Gene3D" id="2.60.40.1730">
    <property type="entry name" value="tricorn interacting facor f3 domain"/>
    <property type="match status" value="1"/>
</dbReference>
<dbReference type="InterPro" id="IPR045357">
    <property type="entry name" value="Aminopeptidase_N-like_N"/>
</dbReference>
<proteinExistence type="inferred from homology"/>
<evidence type="ECO:0000256" key="10">
    <source>
        <dbReference type="PIRSR" id="PIRSR634015-2"/>
    </source>
</evidence>
<dbReference type="Pfam" id="PF09127">
    <property type="entry name" value="Leuk-A4-hydro_C"/>
    <property type="match status" value="1"/>
</dbReference>
<dbReference type="GO" id="GO:0004301">
    <property type="term" value="F:epoxide hydrolase activity"/>
    <property type="evidence" value="ECO:0007669"/>
    <property type="project" value="TreeGrafter"/>
</dbReference>
<evidence type="ECO:0000256" key="11">
    <source>
        <dbReference type="PIRSR" id="PIRSR634015-3"/>
    </source>
</evidence>
<dbReference type="InterPro" id="IPR042097">
    <property type="entry name" value="Aminopeptidase_N-like_N_sf"/>
</dbReference>
<comment type="similarity">
    <text evidence="2">Belongs to the peptidase M1 family.</text>
</comment>
<organism evidence="13 14">
    <name type="scientific">Toxocara canis</name>
    <name type="common">Canine roundworm</name>
    <dbReference type="NCBI Taxonomy" id="6265"/>
    <lineage>
        <taxon>Eukaryota</taxon>
        <taxon>Metazoa</taxon>
        <taxon>Ecdysozoa</taxon>
        <taxon>Nematoda</taxon>
        <taxon>Chromadorea</taxon>
        <taxon>Rhabditida</taxon>
        <taxon>Spirurina</taxon>
        <taxon>Ascaridomorpha</taxon>
        <taxon>Ascaridoidea</taxon>
        <taxon>Toxocaridae</taxon>
        <taxon>Toxocara</taxon>
    </lineage>
</organism>
<dbReference type="SUPFAM" id="SSF55486">
    <property type="entry name" value="Metalloproteases ('zincins'), catalytic domain"/>
    <property type="match status" value="1"/>
</dbReference>
<dbReference type="GO" id="GO:0070006">
    <property type="term" value="F:metalloaminopeptidase activity"/>
    <property type="evidence" value="ECO:0007669"/>
    <property type="project" value="UniProtKB-ARBA"/>
</dbReference>
<dbReference type="GO" id="GO:0008270">
    <property type="term" value="F:zinc ion binding"/>
    <property type="evidence" value="ECO:0007669"/>
    <property type="project" value="InterPro"/>
</dbReference>
<dbReference type="InterPro" id="IPR049980">
    <property type="entry name" value="LTA4H_cat"/>
</dbReference>
<keyword evidence="14" id="KW-1185">Reference proteome</keyword>
<dbReference type="InterPro" id="IPR027268">
    <property type="entry name" value="Peptidase_M4/M1_CTD_sf"/>
</dbReference>
<dbReference type="OMA" id="FPGNHHP"/>
<comment type="cofactor">
    <cofactor evidence="11">
        <name>Zn(2+)</name>
        <dbReference type="ChEBI" id="CHEBI:29105"/>
    </cofactor>
    <text evidence="11">Binds 1 zinc ion per subunit.</text>
</comment>
<evidence type="ECO:0000256" key="7">
    <source>
        <dbReference type="ARBA" id="ARBA00022833"/>
    </source>
</evidence>
<dbReference type="STRING" id="6265.A0A0B2VCK6"/>
<dbReference type="CDD" id="cd09599">
    <property type="entry name" value="M1_LTA4H"/>
    <property type="match status" value="1"/>
</dbReference>
<evidence type="ECO:0000259" key="12">
    <source>
        <dbReference type="SMART" id="SM01263"/>
    </source>
</evidence>
<dbReference type="PRINTS" id="PR00756">
    <property type="entry name" value="ALADIPTASE"/>
</dbReference>
<dbReference type="Gene3D" id="1.25.40.320">
    <property type="entry name" value="Peptidase M1, leukotriene A4 hydrolase/aminopeptidase C-terminal domain"/>
    <property type="match status" value="1"/>
</dbReference>
<evidence type="ECO:0000256" key="3">
    <source>
        <dbReference type="ARBA" id="ARBA00022490"/>
    </source>
</evidence>
<dbReference type="SUPFAM" id="SSF48371">
    <property type="entry name" value="ARM repeat"/>
    <property type="match status" value="1"/>
</dbReference>
<dbReference type="Gene3D" id="1.10.390.10">
    <property type="entry name" value="Neutral Protease Domain 2"/>
    <property type="match status" value="1"/>
</dbReference>
<protein>
    <submittedName>
        <fullName evidence="13">Leukotriene A-4 hydrolase</fullName>
    </submittedName>
</protein>
<dbReference type="Pfam" id="PF17900">
    <property type="entry name" value="Peptidase_M1_N"/>
    <property type="match status" value="1"/>
</dbReference>
<feature type="binding site" evidence="11">
    <location>
        <position position="293"/>
    </location>
    <ligand>
        <name>Zn(2+)</name>
        <dbReference type="ChEBI" id="CHEBI:29105"/>
        <note>catalytic</note>
    </ligand>
</feature>
<dbReference type="SUPFAM" id="SSF63737">
    <property type="entry name" value="Leukotriene A4 hydrolase N-terminal domain"/>
    <property type="match status" value="1"/>
</dbReference>
<evidence type="ECO:0000256" key="9">
    <source>
        <dbReference type="PIRSR" id="PIRSR634015-1"/>
    </source>
</evidence>
<feature type="binding site" evidence="10">
    <location>
        <begin position="264"/>
        <end position="269"/>
    </location>
    <ligand>
        <name>a peptide</name>
        <dbReference type="ChEBI" id="CHEBI:60466"/>
    </ligand>
</feature>
<dbReference type="GO" id="GO:0043171">
    <property type="term" value="P:peptide catabolic process"/>
    <property type="evidence" value="ECO:0007669"/>
    <property type="project" value="TreeGrafter"/>
</dbReference>
<feature type="binding site" evidence="10">
    <location>
        <begin position="566"/>
        <end position="568"/>
    </location>
    <ligand>
        <name>a peptide</name>
        <dbReference type="ChEBI" id="CHEBI:60466"/>
    </ligand>
</feature>
<evidence type="ECO:0000313" key="14">
    <source>
        <dbReference type="Proteomes" id="UP000031036"/>
    </source>
</evidence>
<dbReference type="FunFam" id="3.30.2010.30:FF:000001">
    <property type="entry name" value="Leukotriene A(4) hydrolase"/>
    <property type="match status" value="1"/>
</dbReference>
<evidence type="ECO:0000256" key="8">
    <source>
        <dbReference type="ARBA" id="ARBA00023049"/>
    </source>
</evidence>
<feature type="active site" description="Proton donor" evidence="9">
    <location>
        <position position="383"/>
    </location>
</feature>
<dbReference type="EMBL" id="JPKZ01002050">
    <property type="protein sequence ID" value="KHN78720.1"/>
    <property type="molecule type" value="Genomic_DNA"/>
</dbReference>
<name>A0A0B2VCK6_TOXCA</name>
<gene>
    <name evidence="13" type="primary">LTA4H</name>
    <name evidence="13" type="ORF">Tcan_07276</name>
</gene>
<dbReference type="Proteomes" id="UP000031036">
    <property type="component" value="Unassembled WGS sequence"/>
</dbReference>
<feature type="active site" description="Proton acceptor" evidence="9">
    <location>
        <position position="294"/>
    </location>
</feature>
<dbReference type="FunFam" id="1.10.390.10:FF:000003">
    <property type="entry name" value="Leukotriene A(4) hydrolase"/>
    <property type="match status" value="1"/>
</dbReference>
<dbReference type="InterPro" id="IPR034015">
    <property type="entry name" value="M1_LTA4H"/>
</dbReference>
<dbReference type="Pfam" id="PF01433">
    <property type="entry name" value="Peptidase_M1"/>
    <property type="match status" value="1"/>
</dbReference>
<keyword evidence="4" id="KW-0645">Protease</keyword>
<dbReference type="InterPro" id="IPR001930">
    <property type="entry name" value="Peptidase_M1"/>
</dbReference>
<evidence type="ECO:0000256" key="4">
    <source>
        <dbReference type="ARBA" id="ARBA00022670"/>
    </source>
</evidence>